<keyword evidence="1" id="KW-0472">Membrane</keyword>
<organism evidence="2 3">
    <name type="scientific">Cognatiluteimonas sedimenti</name>
    <dbReference type="NCBI Taxonomy" id="2927791"/>
    <lineage>
        <taxon>Bacteria</taxon>
        <taxon>Pseudomonadati</taxon>
        <taxon>Pseudomonadota</taxon>
        <taxon>Gammaproteobacteria</taxon>
        <taxon>Lysobacterales</taxon>
        <taxon>Lysobacteraceae</taxon>
        <taxon>Cognatiluteimonas</taxon>
    </lineage>
</organism>
<evidence type="ECO:0000256" key="1">
    <source>
        <dbReference type="SAM" id="Phobius"/>
    </source>
</evidence>
<dbReference type="EMBL" id="JALGCL010000005">
    <property type="protein sequence ID" value="MCJ0826761.1"/>
    <property type="molecule type" value="Genomic_DNA"/>
</dbReference>
<dbReference type="Proteomes" id="UP001165423">
    <property type="component" value="Unassembled WGS sequence"/>
</dbReference>
<evidence type="ECO:0000313" key="3">
    <source>
        <dbReference type="Proteomes" id="UP001165423"/>
    </source>
</evidence>
<dbReference type="RefSeq" id="WP_243322581.1">
    <property type="nucleotide sequence ID" value="NZ_JALGCL010000005.1"/>
</dbReference>
<feature type="transmembrane region" description="Helical" evidence="1">
    <location>
        <begin position="26"/>
        <end position="47"/>
    </location>
</feature>
<protein>
    <submittedName>
        <fullName evidence="2">Uncharacterized protein</fullName>
    </submittedName>
</protein>
<comment type="caution">
    <text evidence="2">The sequence shown here is derived from an EMBL/GenBank/DDBJ whole genome shotgun (WGS) entry which is preliminary data.</text>
</comment>
<proteinExistence type="predicted"/>
<evidence type="ECO:0000313" key="2">
    <source>
        <dbReference type="EMBL" id="MCJ0826761.1"/>
    </source>
</evidence>
<sequence length="74" mass="8079">MALHPHALQDQALGDEAARSAKQRRFWWAALVVAIVLGAYAGALAWVTKRVEAGVERSIQPLPMMMQDRPPDGG</sequence>
<reference evidence="2 3" key="1">
    <citation type="submission" date="2022-03" db="EMBL/GenBank/DDBJ databases">
        <title>Luteimonas soily sp. nov., a novel bacterium isolated from the soil.</title>
        <authorList>
            <person name="Zhang X."/>
        </authorList>
    </citation>
    <scope>NUCLEOTIDE SEQUENCE [LARGE SCALE GENOMIC DNA]</scope>
    <source>
        <strain evidence="2 3">50</strain>
    </source>
</reference>
<accession>A0ABT0A720</accession>
<name>A0ABT0A720_9GAMM</name>
<keyword evidence="3" id="KW-1185">Reference proteome</keyword>
<keyword evidence="1" id="KW-1133">Transmembrane helix</keyword>
<gene>
    <name evidence="2" type="ORF">MQC88_12495</name>
</gene>
<keyword evidence="1" id="KW-0812">Transmembrane</keyword>